<feature type="compositionally biased region" description="Polar residues" evidence="1">
    <location>
        <begin position="46"/>
        <end position="63"/>
    </location>
</feature>
<dbReference type="Proteomes" id="UP000507470">
    <property type="component" value="Unassembled WGS sequence"/>
</dbReference>
<name>A0A6J8B7K3_MYTCO</name>
<feature type="region of interest" description="Disordered" evidence="1">
    <location>
        <begin position="126"/>
        <end position="151"/>
    </location>
</feature>
<reference evidence="2 3" key="1">
    <citation type="submission" date="2020-06" db="EMBL/GenBank/DDBJ databases">
        <authorList>
            <person name="Li R."/>
            <person name="Bekaert M."/>
        </authorList>
    </citation>
    <scope>NUCLEOTIDE SEQUENCE [LARGE SCALE GENOMIC DNA]</scope>
    <source>
        <strain evidence="3">wild</strain>
    </source>
</reference>
<evidence type="ECO:0000313" key="3">
    <source>
        <dbReference type="Proteomes" id="UP000507470"/>
    </source>
</evidence>
<sequence>MIIVGFIGLSVSLLTFLFVVLRVYSPLTCICFKYKVFSKKRDQSTDHTNTSHSNESGNIPQQVETHEYDEVDDGFLYRESSVNEEHRARSSGSTTGGSGICGIDSDGYLNPYHALKSIEITLGQGASSEQSSTETSFIPAQENTVYFQKSE</sequence>
<dbReference type="EMBL" id="CACVKT020002765">
    <property type="protein sequence ID" value="CAC5379942.1"/>
    <property type="molecule type" value="Genomic_DNA"/>
</dbReference>
<evidence type="ECO:0000313" key="2">
    <source>
        <dbReference type="EMBL" id="CAC5379942.1"/>
    </source>
</evidence>
<organism evidence="2 3">
    <name type="scientific">Mytilus coruscus</name>
    <name type="common">Sea mussel</name>
    <dbReference type="NCBI Taxonomy" id="42192"/>
    <lineage>
        <taxon>Eukaryota</taxon>
        <taxon>Metazoa</taxon>
        <taxon>Spiralia</taxon>
        <taxon>Lophotrochozoa</taxon>
        <taxon>Mollusca</taxon>
        <taxon>Bivalvia</taxon>
        <taxon>Autobranchia</taxon>
        <taxon>Pteriomorphia</taxon>
        <taxon>Mytilida</taxon>
        <taxon>Mytiloidea</taxon>
        <taxon>Mytilidae</taxon>
        <taxon>Mytilinae</taxon>
        <taxon>Mytilus</taxon>
    </lineage>
</organism>
<dbReference type="AlphaFoldDB" id="A0A6J8B7K3"/>
<accession>A0A6J8B7K3</accession>
<dbReference type="OrthoDB" id="6094228at2759"/>
<protein>
    <submittedName>
        <fullName evidence="2">Uncharacterized protein</fullName>
    </submittedName>
</protein>
<feature type="region of interest" description="Disordered" evidence="1">
    <location>
        <begin position="43"/>
        <end position="65"/>
    </location>
</feature>
<gene>
    <name evidence="2" type="ORF">MCOR_15943</name>
</gene>
<evidence type="ECO:0000256" key="1">
    <source>
        <dbReference type="SAM" id="MobiDB-lite"/>
    </source>
</evidence>
<proteinExistence type="predicted"/>
<keyword evidence="3" id="KW-1185">Reference proteome</keyword>